<protein>
    <submittedName>
        <fullName evidence="2">Uncharacterized protein</fullName>
    </submittedName>
</protein>
<sequence>MCPIIHGPGSSLSIPKKLGTASTALPAG</sequence>
<evidence type="ECO:0000256" key="1">
    <source>
        <dbReference type="SAM" id="MobiDB-lite"/>
    </source>
</evidence>
<proteinExistence type="predicted"/>
<name>A0A0A9BHM6_ARUDO</name>
<evidence type="ECO:0000313" key="2">
    <source>
        <dbReference type="EMBL" id="JAD62871.1"/>
    </source>
</evidence>
<organism evidence="2">
    <name type="scientific">Arundo donax</name>
    <name type="common">Giant reed</name>
    <name type="synonym">Donax arundinaceus</name>
    <dbReference type="NCBI Taxonomy" id="35708"/>
    <lineage>
        <taxon>Eukaryota</taxon>
        <taxon>Viridiplantae</taxon>
        <taxon>Streptophyta</taxon>
        <taxon>Embryophyta</taxon>
        <taxon>Tracheophyta</taxon>
        <taxon>Spermatophyta</taxon>
        <taxon>Magnoliopsida</taxon>
        <taxon>Liliopsida</taxon>
        <taxon>Poales</taxon>
        <taxon>Poaceae</taxon>
        <taxon>PACMAD clade</taxon>
        <taxon>Arundinoideae</taxon>
        <taxon>Arundineae</taxon>
        <taxon>Arundo</taxon>
    </lineage>
</organism>
<reference evidence="2" key="2">
    <citation type="journal article" date="2015" name="Data Brief">
        <title>Shoot transcriptome of the giant reed, Arundo donax.</title>
        <authorList>
            <person name="Barrero R.A."/>
            <person name="Guerrero F.D."/>
            <person name="Moolhuijzen P."/>
            <person name="Goolsby J.A."/>
            <person name="Tidwell J."/>
            <person name="Bellgard S.E."/>
            <person name="Bellgard M.I."/>
        </authorList>
    </citation>
    <scope>NUCLEOTIDE SEQUENCE</scope>
    <source>
        <tissue evidence="2">Shoot tissue taken approximately 20 cm above the soil surface</tissue>
    </source>
</reference>
<feature type="region of interest" description="Disordered" evidence="1">
    <location>
        <begin position="1"/>
        <end position="28"/>
    </location>
</feature>
<reference evidence="2" key="1">
    <citation type="submission" date="2014-09" db="EMBL/GenBank/DDBJ databases">
        <authorList>
            <person name="Magalhaes I.L.F."/>
            <person name="Oliveira U."/>
            <person name="Santos F.R."/>
            <person name="Vidigal T.H.D.A."/>
            <person name="Brescovit A.D."/>
            <person name="Santos A.J."/>
        </authorList>
    </citation>
    <scope>NUCLEOTIDE SEQUENCE</scope>
    <source>
        <tissue evidence="2">Shoot tissue taken approximately 20 cm above the soil surface</tissue>
    </source>
</reference>
<dbReference type="EMBL" id="GBRH01235024">
    <property type="protein sequence ID" value="JAD62871.1"/>
    <property type="molecule type" value="Transcribed_RNA"/>
</dbReference>
<accession>A0A0A9BHM6</accession>
<dbReference type="AlphaFoldDB" id="A0A0A9BHM6"/>